<proteinExistence type="predicted"/>
<sequence>MMRNGNKDKDAILKVFSSYVKTCLRRSSGDYFRKKYTILRIRLYLMKRKLEIIVSV</sequence>
<dbReference type="HOGENOM" id="CLU_3010032_0_0_9"/>
<name>A0A0E4HAL2_9BACL</name>
<dbReference type="EMBL" id="LN831776">
    <property type="protein sequence ID" value="CQR55025.1"/>
    <property type="molecule type" value="Genomic_DNA"/>
</dbReference>
<organism evidence="1 2">
    <name type="scientific">Paenibacillus riograndensis SBR5</name>
    <dbReference type="NCBI Taxonomy" id="1073571"/>
    <lineage>
        <taxon>Bacteria</taxon>
        <taxon>Bacillati</taxon>
        <taxon>Bacillota</taxon>
        <taxon>Bacilli</taxon>
        <taxon>Bacillales</taxon>
        <taxon>Paenibacillaceae</taxon>
        <taxon>Paenibacillus</taxon>
        <taxon>Paenibacillus sonchi group</taxon>
    </lineage>
</organism>
<evidence type="ECO:0000313" key="2">
    <source>
        <dbReference type="Proteomes" id="UP000033163"/>
    </source>
</evidence>
<dbReference type="Proteomes" id="UP000033163">
    <property type="component" value="Chromosome I"/>
</dbReference>
<dbReference type="AlphaFoldDB" id="A0A0E4HAL2"/>
<reference evidence="2" key="1">
    <citation type="submission" date="2015-03" db="EMBL/GenBank/DDBJ databases">
        <authorList>
            <person name="Wibberg D."/>
        </authorList>
    </citation>
    <scope>NUCLEOTIDE SEQUENCE [LARGE SCALE GENOMIC DNA]</scope>
</reference>
<dbReference type="PATRIC" id="fig|1073571.4.peg.2792"/>
<gene>
    <name evidence="1" type="ORF">PRIO_2621</name>
</gene>
<protein>
    <submittedName>
        <fullName evidence="1">Uncharacterized protein</fullName>
    </submittedName>
</protein>
<accession>A0A0E4HAL2</accession>
<evidence type="ECO:0000313" key="1">
    <source>
        <dbReference type="EMBL" id="CQR55025.1"/>
    </source>
</evidence>
<dbReference type="KEGG" id="pri:PRIO_2621"/>